<comment type="caution">
    <text evidence="2">The sequence shown here is derived from an EMBL/GenBank/DDBJ whole genome shotgun (WGS) entry which is preliminary data.</text>
</comment>
<dbReference type="SUPFAM" id="SSF143422">
    <property type="entry name" value="Transposase IS200-like"/>
    <property type="match status" value="1"/>
</dbReference>
<reference evidence="2" key="1">
    <citation type="submission" date="2009-10" db="EMBL/GenBank/DDBJ databases">
        <title>Diversity of trophic interactions inside an arsenic-rich microbial ecosystem.</title>
        <authorList>
            <person name="Bertin P.N."/>
            <person name="Heinrich-Salmeron A."/>
            <person name="Pelletier E."/>
            <person name="Goulhen-Chollet F."/>
            <person name="Arsene-Ploetze F."/>
            <person name="Gallien S."/>
            <person name="Calteau A."/>
            <person name="Vallenet D."/>
            <person name="Casiot C."/>
            <person name="Chane-Woon-Ming B."/>
            <person name="Giloteaux L."/>
            <person name="Barakat M."/>
            <person name="Bonnefoy V."/>
            <person name="Bruneel O."/>
            <person name="Chandler M."/>
            <person name="Cleiss J."/>
            <person name="Duran R."/>
            <person name="Elbaz-Poulichet F."/>
            <person name="Fonknechten N."/>
            <person name="Lauga B."/>
            <person name="Mornico D."/>
            <person name="Ortet P."/>
            <person name="Schaeffer C."/>
            <person name="Siguier P."/>
            <person name="Alexander Thil Smith A."/>
            <person name="Van Dorsselaer A."/>
            <person name="Weissenbach J."/>
            <person name="Medigue C."/>
            <person name="Le Paslier D."/>
        </authorList>
    </citation>
    <scope>NUCLEOTIDE SEQUENCE</scope>
</reference>
<dbReference type="PANTHER" id="PTHR34322:SF2">
    <property type="entry name" value="TRANSPOSASE IS200-LIKE DOMAIN-CONTAINING PROTEIN"/>
    <property type="match status" value="1"/>
</dbReference>
<dbReference type="EMBL" id="CABM01000011">
    <property type="protein sequence ID" value="CBH95736.1"/>
    <property type="molecule type" value="Genomic_DNA"/>
</dbReference>
<protein>
    <recommendedName>
        <fullName evidence="1">Transposase IS200-like domain-containing protein</fullName>
    </recommendedName>
</protein>
<name>E6PLD5_9ZZZZ</name>
<dbReference type="InterPro" id="IPR002686">
    <property type="entry name" value="Transposase_17"/>
</dbReference>
<proteinExistence type="predicted"/>
<evidence type="ECO:0000259" key="1">
    <source>
        <dbReference type="SMART" id="SM01321"/>
    </source>
</evidence>
<feature type="domain" description="Transposase IS200-like" evidence="1">
    <location>
        <begin position="28"/>
        <end position="147"/>
    </location>
</feature>
<dbReference type="GO" id="GO:0006313">
    <property type="term" value="P:DNA transposition"/>
    <property type="evidence" value="ECO:0007669"/>
    <property type="project" value="InterPro"/>
</dbReference>
<organism evidence="2">
    <name type="scientific">mine drainage metagenome</name>
    <dbReference type="NCBI Taxonomy" id="410659"/>
    <lineage>
        <taxon>unclassified sequences</taxon>
        <taxon>metagenomes</taxon>
        <taxon>ecological metagenomes</taxon>
    </lineage>
</organism>
<gene>
    <name evidence="2" type="ORF">CARN2_2003</name>
</gene>
<dbReference type="GO" id="GO:0003677">
    <property type="term" value="F:DNA binding"/>
    <property type="evidence" value="ECO:0007669"/>
    <property type="project" value="InterPro"/>
</dbReference>
<dbReference type="AlphaFoldDB" id="E6PLD5"/>
<sequence length="255" mass="27659">MANRGAHQHHLPTSGLTHCMARQSRLCVPGLPHLVQLMAATGARPLAQDDQRMRFLGWMSEALGAFPTRLHAYSLLHDGVWLLLTPHEPKGLSGFVQTLARRTSRVQSAAATAQASERQAIWAGRFRSAVLEPSAWALPAMVWVDDAARRAGLVAAGQAWPWCSQSAHCGLGASGGNAPALQLPSAYWALGNTPFAREAAYTQLLLASLHAQRVRELEQALRRGAALGDARFLQQLTQLSGRQLQPPPRGRPRKA</sequence>
<evidence type="ECO:0000313" key="2">
    <source>
        <dbReference type="EMBL" id="CBH95736.1"/>
    </source>
</evidence>
<dbReference type="Gene3D" id="3.30.70.1290">
    <property type="entry name" value="Transposase IS200-like"/>
    <property type="match status" value="1"/>
</dbReference>
<dbReference type="PANTHER" id="PTHR34322">
    <property type="entry name" value="TRANSPOSASE, Y1_TNP DOMAIN-CONTAINING"/>
    <property type="match status" value="1"/>
</dbReference>
<dbReference type="SMART" id="SM01321">
    <property type="entry name" value="Y1_Tnp"/>
    <property type="match status" value="1"/>
</dbReference>
<accession>E6PLD5</accession>
<dbReference type="GO" id="GO:0004803">
    <property type="term" value="F:transposase activity"/>
    <property type="evidence" value="ECO:0007669"/>
    <property type="project" value="InterPro"/>
</dbReference>
<dbReference type="InterPro" id="IPR036515">
    <property type="entry name" value="Transposase_17_sf"/>
</dbReference>